<gene>
    <name evidence="3" type="ORF">LEP1GSC202_2523</name>
</gene>
<dbReference type="Pfam" id="PF00346">
    <property type="entry name" value="Complex1_49kDa"/>
    <property type="match status" value="1"/>
</dbReference>
<dbReference type="STRING" id="1249483.LEP1GSC202_2523"/>
<dbReference type="InterPro" id="IPR029014">
    <property type="entry name" value="NiFe-Hase_large"/>
</dbReference>
<dbReference type="PANTHER" id="PTHR43485:SF1">
    <property type="entry name" value="FORMATE HYDROGENLYASE SUBUNIT 5-RELATED"/>
    <property type="match status" value="1"/>
</dbReference>
<name>A0A5E8H8F6_9LEPT</name>
<dbReference type="GO" id="GO:0016651">
    <property type="term" value="F:oxidoreductase activity, acting on NAD(P)H"/>
    <property type="evidence" value="ECO:0007669"/>
    <property type="project" value="InterPro"/>
</dbReference>
<dbReference type="Gene3D" id="1.10.645.10">
    <property type="entry name" value="Cytochrome-c3 Hydrogenase, chain B"/>
    <property type="match status" value="1"/>
</dbReference>
<protein>
    <recommendedName>
        <fullName evidence="2">NADH-quinone oxidoreductase subunit D domain-containing protein</fullName>
    </recommendedName>
</protein>
<organism evidence="3 4">
    <name type="scientific">Leptospira yanagawae serovar Saopaulo str. Sao Paulo = ATCC 700523</name>
    <dbReference type="NCBI Taxonomy" id="1249483"/>
    <lineage>
        <taxon>Bacteria</taxon>
        <taxon>Pseudomonadati</taxon>
        <taxon>Spirochaetota</taxon>
        <taxon>Spirochaetia</taxon>
        <taxon>Leptospirales</taxon>
        <taxon>Leptospiraceae</taxon>
        <taxon>Leptospira</taxon>
    </lineage>
</organism>
<dbReference type="AlphaFoldDB" id="A0A5E8H8F6"/>
<evidence type="ECO:0000313" key="3">
    <source>
        <dbReference type="EMBL" id="EOQ87122.1"/>
    </source>
</evidence>
<dbReference type="InterPro" id="IPR052197">
    <property type="entry name" value="ComplexI_49kDa-like"/>
</dbReference>
<dbReference type="SUPFAM" id="SSF56762">
    <property type="entry name" value="HydB/Nqo4-like"/>
    <property type="match status" value="1"/>
</dbReference>
<keyword evidence="1" id="KW-0560">Oxidoreductase</keyword>
<dbReference type="OrthoDB" id="9801496at2"/>
<evidence type="ECO:0000256" key="1">
    <source>
        <dbReference type="ARBA" id="ARBA00023002"/>
    </source>
</evidence>
<reference evidence="3 4" key="1">
    <citation type="submission" date="2013-04" db="EMBL/GenBank/DDBJ databases">
        <authorList>
            <person name="Harkins D.M."/>
            <person name="Durkin A.S."/>
            <person name="Brinkac L.M."/>
            <person name="Haft D.H."/>
            <person name="Selengut J.D."/>
            <person name="Sanka R."/>
            <person name="DePew J."/>
            <person name="Purushe J."/>
            <person name="Hartskeerl R.A."/>
            <person name="Ahmed A."/>
            <person name="van der Linden H."/>
            <person name="Goris M.G.A."/>
            <person name="Vinetz J.M."/>
            <person name="Sutton G.G."/>
            <person name="Nierman W.C."/>
            <person name="Fouts D.E."/>
        </authorList>
    </citation>
    <scope>NUCLEOTIDE SEQUENCE [LARGE SCALE GENOMIC DNA]</scope>
    <source>
        <strain evidence="3 4">Sao Paulo</strain>
    </source>
</reference>
<comment type="caution">
    <text evidence="3">The sequence shown here is derived from an EMBL/GenBank/DDBJ whole genome shotgun (WGS) entry which is preliminary data.</text>
</comment>
<dbReference type="GO" id="GO:0048038">
    <property type="term" value="F:quinone binding"/>
    <property type="evidence" value="ECO:0007669"/>
    <property type="project" value="InterPro"/>
</dbReference>
<accession>A0A5E8H8F6</accession>
<dbReference type="PANTHER" id="PTHR43485">
    <property type="entry name" value="HYDROGENASE-4 COMPONENT G"/>
    <property type="match status" value="1"/>
</dbReference>
<dbReference type="EMBL" id="AOGX02000044">
    <property type="protein sequence ID" value="EOQ87122.1"/>
    <property type="molecule type" value="Genomic_DNA"/>
</dbReference>
<dbReference type="Proteomes" id="UP000013996">
    <property type="component" value="Unassembled WGS sequence"/>
</dbReference>
<dbReference type="RefSeq" id="WP_015679095.1">
    <property type="nucleotide sequence ID" value="NZ_AOGX02000044.1"/>
</dbReference>
<feature type="domain" description="NADH-quinone oxidoreductase subunit D" evidence="2">
    <location>
        <begin position="218"/>
        <end position="451"/>
    </location>
</feature>
<sequence length="479" mass="54991">MTNVTGITNFNGTFFQFLFQNQSIVMEQENLKKSNIDFLLDQQYPLWLVRHALGQDMGPEEFADLKEEEYLSENRGKNLSLHQKIGIVRDLFYHGLTVPFGDGNYSHAVGPIHAGIIEPGHFRFVVEGEVIRHLTIRLGFQKRNIRELILNQSLERVLSYSETISGDTSIGYALAFSKLYEDAYQVTLPKEIVLFRSILVELERIAVHIGDLGGISEDIGYYPLYGVCVTDRGAALGLMETWTGHRFGKSVIRPGSLFSNRKINAKQAKEAFLQLKKVYYDRIRPQILRALSISTVKERMQGCGFISEVDVETYGFVGMVARMAGVEKDLRLSQMEYPDWKPLPLKEEHHHYNGDVWARMYLRFAEIEQSLHWIETTLSKIDLEQIWNGNRTLKQEVNGLSRKKVKPGVYFSTVEAWRGPLLVALELDEDGLVKNSYIRDPSVLNWHALELVTCSPKTAPIFKLVFSDIKERALWQERR</sequence>
<proteinExistence type="predicted"/>
<dbReference type="GO" id="GO:0051287">
    <property type="term" value="F:NAD binding"/>
    <property type="evidence" value="ECO:0007669"/>
    <property type="project" value="InterPro"/>
</dbReference>
<evidence type="ECO:0000259" key="2">
    <source>
        <dbReference type="Pfam" id="PF00346"/>
    </source>
</evidence>
<evidence type="ECO:0000313" key="4">
    <source>
        <dbReference type="Proteomes" id="UP000013996"/>
    </source>
</evidence>
<dbReference type="InterPro" id="IPR001135">
    <property type="entry name" value="NADH_Q_OxRdtase_suD"/>
</dbReference>